<keyword evidence="7" id="KW-0961">Cell wall biogenesis/degradation</keyword>
<feature type="compositionally biased region" description="Polar residues" evidence="9">
    <location>
        <begin position="242"/>
        <end position="261"/>
    </location>
</feature>
<keyword evidence="10" id="KW-0732">Signal</keyword>
<sequence>MHLSKLLLCCEALTLIKASGLAGSHPSPQKRSKQLREASERGLVEDLKTPDFQLEPREDYETVTETVTVLELTVSDCSAPTYAAFPGKEQYPLIISSTNYRTIWAEPSTVIYNTEYTVEVETITTKSATIFSLPKLTSVEPQTTGIVNTDLSEPGQPTKGPLLTESIPTRSSLPTFTSTRSLTTARTTGATGSSAFELAPSETVLTRINFSSGTIVAPFPVANSTFPTGTGAATGTSLPTSNGGNQSQPLASNSKGLNATVPTAAGRNVTDSTPQAMDPASTSPKSLNTTSPTGDTNPTKEDWSSTDMAEANIFDAAIDTKSLPPQFSSRPDHPVPRTGIQTKEPLQTNKFYSNLFLGNQRDPVYTFPYSVSWVDGTGVSGSHGMAVSHIEERQRQFGPPKFDVPASYYINPIGIQSMIISARELGRGTRLTLDSITSSSIRAHLSSNMSSEPLVSFPLVQGMAYITAEYNGATPLVQTGVFFRNVTRATQKPKKDVTRYSFVLEDGTTWRIYGYKTKGDDLDLQVLNNGVASSAKPFYGVIQLVKEATTSDSEEEGKLLDQGAGIFPKTMTLSGSVNGASGSYEFDYEKGGHPDGELLMFALPHHVQSFDKATSGRQGKGISLITTTKGRAALVQGTKWKMVEPSMPVTLGFEPYDAAKGPVSKLSDNAKSIIKAAASKEILQDMIAATDLDSMYWSGKALAKYAFMLYVINDMLGDSKLAQTGLGQLKVAFARFADNKQKHPLVHETAWGGVVSSAAYTTGQALEDYGNTYYNDHHFHYGYHILAAAVIGHLDKTWIAKNKDYVNMLVRDTSNPSTKDTIFPVWRSFDWYHGHSWATGLFASLDGKNQESTSEDMMHAYGMKMWGKVSGNGPLEARSNLQLAIMARSLQSYFLYQADNTIQPANFIRNKVAGILFENKVDHTTFFGNEIEAIQGIHMIPILPVTTVARTSKFVKEEWEAFFSHGRVDGIDNSWKSILLGSYATIAPKEVYEVLSGKQFDSKWLDGGISLTWLLAYSAGKLEIDGKK</sequence>
<dbReference type="InterPro" id="IPR005200">
    <property type="entry name" value="Endo-beta-glucanase"/>
</dbReference>
<dbReference type="AlphaFoldDB" id="A0A179ICW9"/>
<evidence type="ECO:0000256" key="1">
    <source>
        <dbReference type="ARBA" id="ARBA00000382"/>
    </source>
</evidence>
<keyword evidence="4" id="KW-0378">Hydrolase</keyword>
<protein>
    <recommendedName>
        <fullName evidence="3">glucan endo-1,3-beta-D-glucosidase</fullName>
        <ecNumber evidence="3">3.2.1.39</ecNumber>
    </recommendedName>
</protein>
<evidence type="ECO:0000259" key="12">
    <source>
        <dbReference type="Pfam" id="PF17652"/>
    </source>
</evidence>
<evidence type="ECO:0000256" key="4">
    <source>
        <dbReference type="ARBA" id="ARBA00022801"/>
    </source>
</evidence>
<organism evidence="13 14">
    <name type="scientific">Cordyceps confragosa</name>
    <name type="common">Lecanicillium lecanii</name>
    <dbReference type="NCBI Taxonomy" id="2714763"/>
    <lineage>
        <taxon>Eukaryota</taxon>
        <taxon>Fungi</taxon>
        <taxon>Dikarya</taxon>
        <taxon>Ascomycota</taxon>
        <taxon>Pezizomycotina</taxon>
        <taxon>Sordariomycetes</taxon>
        <taxon>Hypocreomycetidae</taxon>
        <taxon>Hypocreales</taxon>
        <taxon>Cordycipitaceae</taxon>
        <taxon>Akanthomyces</taxon>
    </lineage>
</organism>
<feature type="signal peptide" evidence="10">
    <location>
        <begin position="1"/>
        <end position="18"/>
    </location>
</feature>
<dbReference type="PANTHER" id="PTHR31983:SF0">
    <property type="entry name" value="GLUCAN ENDO-1,3-BETA-D-GLUCOSIDASE 2"/>
    <property type="match status" value="1"/>
</dbReference>
<dbReference type="Gene3D" id="1.10.287.1170">
    <property type="entry name" value="glycoside hydrolase family 81 endo-[beta] glucanase"/>
    <property type="match status" value="1"/>
</dbReference>
<evidence type="ECO:0000313" key="13">
    <source>
        <dbReference type="EMBL" id="OAR00113.1"/>
    </source>
</evidence>
<dbReference type="FunFam" id="1.10.287.1170:FF:000001">
    <property type="entry name" value="Endo-1,3-beta-glucanase Engl1"/>
    <property type="match status" value="1"/>
</dbReference>
<evidence type="ECO:0000256" key="2">
    <source>
        <dbReference type="ARBA" id="ARBA00010730"/>
    </source>
</evidence>
<dbReference type="EMBL" id="LUKN01001846">
    <property type="protein sequence ID" value="OAR00113.1"/>
    <property type="molecule type" value="Genomic_DNA"/>
</dbReference>
<evidence type="ECO:0000256" key="10">
    <source>
        <dbReference type="SAM" id="SignalP"/>
    </source>
</evidence>
<evidence type="ECO:0000256" key="7">
    <source>
        <dbReference type="ARBA" id="ARBA00023316"/>
    </source>
</evidence>
<comment type="caution">
    <text evidence="13">The sequence shown here is derived from an EMBL/GenBank/DDBJ whole genome shotgun (WGS) entry which is preliminary data.</text>
</comment>
<dbReference type="PANTHER" id="PTHR31983">
    <property type="entry name" value="ENDO-1,3(4)-BETA-GLUCANASE 1"/>
    <property type="match status" value="1"/>
</dbReference>
<evidence type="ECO:0000256" key="5">
    <source>
        <dbReference type="ARBA" id="ARBA00023277"/>
    </source>
</evidence>
<keyword evidence="5" id="KW-0119">Carbohydrate metabolism</keyword>
<gene>
    <name evidence="13" type="ORF">LLEC1_05129</name>
</gene>
<dbReference type="PROSITE" id="PS52008">
    <property type="entry name" value="GH81"/>
    <property type="match status" value="1"/>
</dbReference>
<feature type="compositionally biased region" description="Low complexity" evidence="9">
    <location>
        <begin position="168"/>
        <end position="188"/>
    </location>
</feature>
<comment type="similarity">
    <text evidence="2">Belongs to the glycosyl hydrolase 81 family.</text>
</comment>
<name>A0A179ICW9_CORDF</name>
<evidence type="ECO:0000256" key="3">
    <source>
        <dbReference type="ARBA" id="ARBA00012780"/>
    </source>
</evidence>
<dbReference type="InterPro" id="IPR040451">
    <property type="entry name" value="GH81_N"/>
</dbReference>
<dbReference type="Pfam" id="PF17652">
    <property type="entry name" value="Glyco_hydro81C"/>
    <property type="match status" value="1"/>
</dbReference>
<evidence type="ECO:0000256" key="9">
    <source>
        <dbReference type="SAM" id="MobiDB-lite"/>
    </source>
</evidence>
<dbReference type="Pfam" id="PF03639">
    <property type="entry name" value="Glyco_hydro_81"/>
    <property type="match status" value="1"/>
</dbReference>
<evidence type="ECO:0000256" key="8">
    <source>
        <dbReference type="ARBA" id="ARBA00023326"/>
    </source>
</evidence>
<reference evidence="13 14" key="1">
    <citation type="submission" date="2016-03" db="EMBL/GenBank/DDBJ databases">
        <title>Fine-scale spatial genetic structure of a fungal parasite of coffee scale insects.</title>
        <authorList>
            <person name="Jackson D."/>
            <person name="Zemenick K.A."/>
            <person name="Malloure B."/>
            <person name="Quandt C.A."/>
            <person name="James T.Y."/>
        </authorList>
    </citation>
    <scope>NUCLEOTIDE SEQUENCE [LARGE SCALE GENOMIC DNA]</scope>
    <source>
        <strain evidence="13 14">UM487</strain>
    </source>
</reference>
<accession>A0A179ICW9</accession>
<dbReference type="InterPro" id="IPR040720">
    <property type="entry name" value="GH81_C"/>
</dbReference>
<dbReference type="Proteomes" id="UP000243081">
    <property type="component" value="Unassembled WGS sequence"/>
</dbReference>
<feature type="domain" description="Glycosyl hydrolase family 81 C-terminal" evidence="12">
    <location>
        <begin position="666"/>
        <end position="1015"/>
    </location>
</feature>
<dbReference type="GO" id="GO:0042973">
    <property type="term" value="F:glucan endo-1,3-beta-D-glucosidase activity"/>
    <property type="evidence" value="ECO:0007669"/>
    <property type="project" value="UniProtKB-EC"/>
</dbReference>
<dbReference type="GO" id="GO:0009986">
    <property type="term" value="C:cell surface"/>
    <property type="evidence" value="ECO:0007669"/>
    <property type="project" value="TreeGrafter"/>
</dbReference>
<dbReference type="GO" id="GO:0052861">
    <property type="term" value="F:endo-1,3(4)-beta-glucanase activity"/>
    <property type="evidence" value="ECO:0007669"/>
    <property type="project" value="InterPro"/>
</dbReference>
<evidence type="ECO:0000259" key="11">
    <source>
        <dbReference type="Pfam" id="PF03639"/>
    </source>
</evidence>
<keyword evidence="8" id="KW-0624">Polysaccharide degradation</keyword>
<keyword evidence="14" id="KW-1185">Reference proteome</keyword>
<evidence type="ECO:0000313" key="14">
    <source>
        <dbReference type="Proteomes" id="UP000243081"/>
    </source>
</evidence>
<feature type="compositionally biased region" description="Polar residues" evidence="9">
    <location>
        <begin position="269"/>
        <end position="297"/>
    </location>
</feature>
<dbReference type="EC" id="3.2.1.39" evidence="3"/>
<proteinExistence type="inferred from homology"/>
<feature type="region of interest" description="Disordered" evidence="9">
    <location>
        <begin position="146"/>
        <end position="188"/>
    </location>
</feature>
<keyword evidence="6" id="KW-0326">Glycosidase</keyword>
<feature type="region of interest" description="Disordered" evidence="9">
    <location>
        <begin position="230"/>
        <end position="305"/>
    </location>
</feature>
<feature type="region of interest" description="Disordered" evidence="9">
    <location>
        <begin position="21"/>
        <end position="40"/>
    </location>
</feature>
<dbReference type="Gene3D" id="2.70.98.30">
    <property type="entry name" value="Golgi alpha-mannosidase II, domain 4"/>
    <property type="match status" value="1"/>
</dbReference>
<dbReference type="GO" id="GO:0071555">
    <property type="term" value="P:cell wall organization"/>
    <property type="evidence" value="ECO:0007669"/>
    <property type="project" value="UniProtKB-KW"/>
</dbReference>
<evidence type="ECO:0000256" key="6">
    <source>
        <dbReference type="ARBA" id="ARBA00023295"/>
    </source>
</evidence>
<dbReference type="OMA" id="WCLPHHQ"/>
<comment type="catalytic activity">
    <reaction evidence="1">
        <text>Hydrolysis of (1-&gt;3)-beta-D-glucosidic linkages in (1-&gt;3)-beta-D-glucans.</text>
        <dbReference type="EC" id="3.2.1.39"/>
    </reaction>
</comment>
<feature type="domain" description="Glycosyl hydrolase family 81 N-terminal" evidence="11">
    <location>
        <begin position="333"/>
        <end position="657"/>
    </location>
</feature>
<feature type="chain" id="PRO_5008104407" description="glucan endo-1,3-beta-D-glucosidase" evidence="10">
    <location>
        <begin position="19"/>
        <end position="1028"/>
    </location>
</feature>
<dbReference type="GO" id="GO:0000272">
    <property type="term" value="P:polysaccharide catabolic process"/>
    <property type="evidence" value="ECO:0007669"/>
    <property type="project" value="UniProtKB-KW"/>
</dbReference>
<feature type="compositionally biased region" description="Low complexity" evidence="9">
    <location>
        <begin position="230"/>
        <end position="241"/>
    </location>
</feature>
<dbReference type="OrthoDB" id="4473401at2759"/>